<evidence type="ECO:0000256" key="3">
    <source>
        <dbReference type="ARBA" id="ARBA00022475"/>
    </source>
</evidence>
<dbReference type="PANTHER" id="PTHR33281:SF19">
    <property type="entry name" value="VOLTAGE-DEPENDENT ANION CHANNEL-FORMING PROTEIN YNEE"/>
    <property type="match status" value="1"/>
</dbReference>
<evidence type="ECO:0000313" key="9">
    <source>
        <dbReference type="Proteomes" id="UP000027195"/>
    </source>
</evidence>
<evidence type="ECO:0000256" key="7">
    <source>
        <dbReference type="ARBA" id="ARBA00023136"/>
    </source>
</evidence>
<dbReference type="InterPro" id="IPR044669">
    <property type="entry name" value="YneE/VCCN1/2-like"/>
</dbReference>
<dbReference type="InParanoid" id="A0A067LTC6"/>
<evidence type="ECO:0000313" key="8">
    <source>
        <dbReference type="EMBL" id="KDQ06543.1"/>
    </source>
</evidence>
<dbReference type="STRING" id="930990.A0A067LTC6"/>
<keyword evidence="9" id="KW-1185">Reference proteome</keyword>
<dbReference type="GO" id="GO:0005254">
    <property type="term" value="F:chloride channel activity"/>
    <property type="evidence" value="ECO:0007669"/>
    <property type="project" value="InterPro"/>
</dbReference>
<keyword evidence="5" id="KW-1133">Transmembrane helix</keyword>
<dbReference type="Proteomes" id="UP000027195">
    <property type="component" value="Unassembled WGS sequence"/>
</dbReference>
<proteinExistence type="predicted"/>
<evidence type="ECO:0008006" key="10">
    <source>
        <dbReference type="Google" id="ProtNLM"/>
    </source>
</evidence>
<comment type="subcellular location">
    <subcellularLocation>
        <location evidence="1">Cell membrane</location>
        <topology evidence="1">Multi-pass membrane protein</topology>
    </subcellularLocation>
</comment>
<evidence type="ECO:0000256" key="6">
    <source>
        <dbReference type="ARBA" id="ARBA00023065"/>
    </source>
</evidence>
<dbReference type="Pfam" id="PF25539">
    <property type="entry name" value="Bestrophin_2"/>
    <property type="match status" value="1"/>
</dbReference>
<keyword evidence="7" id="KW-0472">Membrane</keyword>
<reference evidence="9" key="1">
    <citation type="journal article" date="2014" name="Proc. Natl. Acad. Sci. U.S.A.">
        <title>Extensive sampling of basidiomycete genomes demonstrates inadequacy of the white-rot/brown-rot paradigm for wood decay fungi.</title>
        <authorList>
            <person name="Riley R."/>
            <person name="Salamov A.A."/>
            <person name="Brown D.W."/>
            <person name="Nagy L.G."/>
            <person name="Floudas D."/>
            <person name="Held B.W."/>
            <person name="Levasseur A."/>
            <person name="Lombard V."/>
            <person name="Morin E."/>
            <person name="Otillar R."/>
            <person name="Lindquist E.A."/>
            <person name="Sun H."/>
            <person name="LaButti K.M."/>
            <person name="Schmutz J."/>
            <person name="Jabbour D."/>
            <person name="Luo H."/>
            <person name="Baker S.E."/>
            <person name="Pisabarro A.G."/>
            <person name="Walton J.D."/>
            <person name="Blanchette R.A."/>
            <person name="Henrissat B."/>
            <person name="Martin F."/>
            <person name="Cullen D."/>
            <person name="Hibbett D.S."/>
            <person name="Grigoriev I.V."/>
        </authorList>
    </citation>
    <scope>NUCLEOTIDE SEQUENCE [LARGE SCALE GENOMIC DNA]</scope>
    <source>
        <strain evidence="9">FD-172 SS1</strain>
    </source>
</reference>
<evidence type="ECO:0000256" key="1">
    <source>
        <dbReference type="ARBA" id="ARBA00004651"/>
    </source>
</evidence>
<keyword evidence="4" id="KW-0812">Transmembrane</keyword>
<keyword evidence="3" id="KW-1003">Cell membrane</keyword>
<dbReference type="PANTHER" id="PTHR33281">
    <property type="entry name" value="UPF0187 PROTEIN YNEE"/>
    <property type="match status" value="1"/>
</dbReference>
<sequence>MDRGLLVPSICTGYYTGLAVLQDCVMSLERIKSTPIPFAYQAHLQMATWLYLGLLPFQLYKALGWITIPATTVASFMFLGFLQIGQEIENPFNYDLNDLKLDKFCKNISREIAQIVTHPNMDPKTFVYSRWNRPFDPRDLQSLSAEAILKAQEYQGSDYEQMVRSTHLRSLRNLETEAERKFREEQKLFASYEN</sequence>
<evidence type="ECO:0000256" key="5">
    <source>
        <dbReference type="ARBA" id="ARBA00022989"/>
    </source>
</evidence>
<name>A0A067LTC6_BOTB1</name>
<dbReference type="AlphaFoldDB" id="A0A067LTC6"/>
<dbReference type="GO" id="GO:0005886">
    <property type="term" value="C:plasma membrane"/>
    <property type="evidence" value="ECO:0007669"/>
    <property type="project" value="UniProtKB-SubCell"/>
</dbReference>
<accession>A0A067LTC6</accession>
<evidence type="ECO:0000256" key="2">
    <source>
        <dbReference type="ARBA" id="ARBA00022448"/>
    </source>
</evidence>
<gene>
    <name evidence="8" type="ORF">BOTBODRAFT_192982</name>
</gene>
<organism evidence="8 9">
    <name type="scientific">Botryobasidium botryosum (strain FD-172 SS1)</name>
    <dbReference type="NCBI Taxonomy" id="930990"/>
    <lineage>
        <taxon>Eukaryota</taxon>
        <taxon>Fungi</taxon>
        <taxon>Dikarya</taxon>
        <taxon>Basidiomycota</taxon>
        <taxon>Agaricomycotina</taxon>
        <taxon>Agaricomycetes</taxon>
        <taxon>Cantharellales</taxon>
        <taxon>Botryobasidiaceae</taxon>
        <taxon>Botryobasidium</taxon>
    </lineage>
</organism>
<protein>
    <recommendedName>
        <fullName evidence="10">Bestrophin homolog</fullName>
    </recommendedName>
</protein>
<evidence type="ECO:0000256" key="4">
    <source>
        <dbReference type="ARBA" id="ARBA00022692"/>
    </source>
</evidence>
<keyword evidence="6" id="KW-0406">Ion transport</keyword>
<dbReference type="OrthoDB" id="1368at2759"/>
<keyword evidence="2" id="KW-0813">Transport</keyword>
<dbReference type="EMBL" id="KL198131">
    <property type="protein sequence ID" value="KDQ06543.1"/>
    <property type="molecule type" value="Genomic_DNA"/>
</dbReference>
<dbReference type="HOGENOM" id="CLU_1402207_0_0_1"/>